<proteinExistence type="predicted"/>
<name>A0A941IX04_9BACT</name>
<comment type="caution">
    <text evidence="1">The sequence shown here is derived from an EMBL/GenBank/DDBJ whole genome shotgun (WGS) entry which is preliminary data.</text>
</comment>
<keyword evidence="2" id="KW-1185">Reference proteome</keyword>
<evidence type="ECO:0000313" key="2">
    <source>
        <dbReference type="Proteomes" id="UP000679220"/>
    </source>
</evidence>
<accession>A0A941IX04</accession>
<evidence type="ECO:0000313" key="1">
    <source>
        <dbReference type="EMBL" id="MBR8534132.1"/>
    </source>
</evidence>
<reference evidence="1" key="2">
    <citation type="submission" date="2021-04" db="EMBL/GenBank/DDBJ databases">
        <authorList>
            <person name="Zhang T."/>
            <person name="Zhang Y."/>
            <person name="Lu D."/>
            <person name="Zuo D."/>
            <person name="Du Z."/>
        </authorList>
    </citation>
    <scope>NUCLEOTIDE SEQUENCE</scope>
    <source>
        <strain evidence="1">JR1</strain>
    </source>
</reference>
<reference evidence="1" key="1">
    <citation type="journal article" date="2018" name="Int. J. Syst. Evol. Microbiol.">
        <title>Carboxylicivirga sediminis sp. nov., isolated from coastal sediment.</title>
        <authorList>
            <person name="Wang F.Q."/>
            <person name="Ren L.H."/>
            <person name="Zou R.J."/>
            <person name="Sun Y.Z."/>
            <person name="Liu X.J."/>
            <person name="Jiang F."/>
            <person name="Liu L.J."/>
        </authorList>
    </citation>
    <scope>NUCLEOTIDE SEQUENCE</scope>
    <source>
        <strain evidence="1">JR1</strain>
    </source>
</reference>
<dbReference type="EMBL" id="JAGTAR010000001">
    <property type="protein sequence ID" value="MBR8534132.1"/>
    <property type="molecule type" value="Genomic_DNA"/>
</dbReference>
<gene>
    <name evidence="1" type="ORF">KDU71_01040</name>
</gene>
<protein>
    <submittedName>
        <fullName evidence="1">Uncharacterized protein</fullName>
    </submittedName>
</protein>
<dbReference type="AlphaFoldDB" id="A0A941IX04"/>
<sequence length="207" mass="23602">MKFIFSVIVGVCCLANINAQDFNSNSGFESVAVEDNQFYNEKSDEKSAHVFNSLGIQLFNTAGYSDLEASFWASVSKNSKHNVNLRLSHNRFEGEYFSVGIGYGYELYADNHLFLPYTTYNQDVETWKNRALVNGLYYSYGGRFDFAVGTTTNFNKDGYTNNSFWVDAYYNIKAFGGIQIGAEYCIMSDTGDAYYGIIFQKTLWRRK</sequence>
<organism evidence="1 2">
    <name type="scientific">Carboxylicivirga sediminis</name>
    <dbReference type="NCBI Taxonomy" id="2006564"/>
    <lineage>
        <taxon>Bacteria</taxon>
        <taxon>Pseudomonadati</taxon>
        <taxon>Bacteroidota</taxon>
        <taxon>Bacteroidia</taxon>
        <taxon>Marinilabiliales</taxon>
        <taxon>Marinilabiliaceae</taxon>
        <taxon>Carboxylicivirga</taxon>
    </lineage>
</organism>
<dbReference type="Proteomes" id="UP000679220">
    <property type="component" value="Unassembled WGS sequence"/>
</dbReference>
<dbReference type="RefSeq" id="WP_212188035.1">
    <property type="nucleotide sequence ID" value="NZ_JAGTAR010000001.1"/>
</dbReference>